<organism evidence="5 6">
    <name type="scientific">Candidatus Fimiplasma intestinipullorum</name>
    <dbReference type="NCBI Taxonomy" id="2840825"/>
    <lineage>
        <taxon>Bacteria</taxon>
        <taxon>Bacillati</taxon>
        <taxon>Bacillota</taxon>
        <taxon>Clostridia</taxon>
        <taxon>Eubacteriales</taxon>
        <taxon>Candidatus Fimiplasma</taxon>
    </lineage>
</organism>
<evidence type="ECO:0000256" key="1">
    <source>
        <dbReference type="ARBA" id="ARBA00023015"/>
    </source>
</evidence>
<keyword evidence="1" id="KW-0805">Transcription regulation</keyword>
<dbReference type="SMART" id="SM00419">
    <property type="entry name" value="HTH_CRP"/>
    <property type="match status" value="1"/>
</dbReference>
<proteinExistence type="predicted"/>
<dbReference type="InterPro" id="IPR018490">
    <property type="entry name" value="cNMP-bd_dom_sf"/>
</dbReference>
<keyword evidence="2" id="KW-0238">DNA-binding</keyword>
<dbReference type="Pfam" id="PF13545">
    <property type="entry name" value="HTH_Crp_2"/>
    <property type="match status" value="1"/>
</dbReference>
<dbReference type="InterPro" id="IPR014710">
    <property type="entry name" value="RmlC-like_jellyroll"/>
</dbReference>
<dbReference type="SUPFAM" id="SSF51206">
    <property type="entry name" value="cAMP-binding domain-like"/>
    <property type="match status" value="1"/>
</dbReference>
<dbReference type="InterPro" id="IPR012318">
    <property type="entry name" value="HTH_CRP"/>
</dbReference>
<evidence type="ECO:0000256" key="3">
    <source>
        <dbReference type="ARBA" id="ARBA00023163"/>
    </source>
</evidence>
<keyword evidence="3" id="KW-0804">Transcription</keyword>
<dbReference type="Gene3D" id="2.60.120.10">
    <property type="entry name" value="Jelly Rolls"/>
    <property type="match status" value="1"/>
</dbReference>
<evidence type="ECO:0000256" key="2">
    <source>
        <dbReference type="ARBA" id="ARBA00023125"/>
    </source>
</evidence>
<dbReference type="PROSITE" id="PS51063">
    <property type="entry name" value="HTH_CRP_2"/>
    <property type="match status" value="1"/>
</dbReference>
<dbReference type="GO" id="GO:0006355">
    <property type="term" value="P:regulation of DNA-templated transcription"/>
    <property type="evidence" value="ECO:0007669"/>
    <property type="project" value="InterPro"/>
</dbReference>
<gene>
    <name evidence="5" type="ORF">IAD15_11175</name>
</gene>
<comment type="caution">
    <text evidence="5">The sequence shown here is derived from an EMBL/GenBank/DDBJ whole genome shotgun (WGS) entry which is preliminary data.</text>
</comment>
<evidence type="ECO:0000313" key="6">
    <source>
        <dbReference type="Proteomes" id="UP000824175"/>
    </source>
</evidence>
<evidence type="ECO:0000313" key="5">
    <source>
        <dbReference type="EMBL" id="HIU14608.1"/>
    </source>
</evidence>
<dbReference type="Gene3D" id="1.10.10.10">
    <property type="entry name" value="Winged helix-like DNA-binding domain superfamily/Winged helix DNA-binding domain"/>
    <property type="match status" value="1"/>
</dbReference>
<dbReference type="CDD" id="cd00092">
    <property type="entry name" value="HTH_CRP"/>
    <property type="match status" value="1"/>
</dbReference>
<protein>
    <submittedName>
        <fullName evidence="5">Crp/Fnr family transcriptional regulator</fullName>
    </submittedName>
</protein>
<dbReference type="Proteomes" id="UP000824175">
    <property type="component" value="Unassembled WGS sequence"/>
</dbReference>
<reference evidence="5" key="2">
    <citation type="journal article" date="2021" name="PeerJ">
        <title>Extensive microbial diversity within the chicken gut microbiome revealed by metagenomics and culture.</title>
        <authorList>
            <person name="Gilroy R."/>
            <person name="Ravi A."/>
            <person name="Getino M."/>
            <person name="Pursley I."/>
            <person name="Horton D.L."/>
            <person name="Alikhan N.F."/>
            <person name="Baker D."/>
            <person name="Gharbi K."/>
            <person name="Hall N."/>
            <person name="Watson M."/>
            <person name="Adriaenssens E.M."/>
            <person name="Foster-Nyarko E."/>
            <person name="Jarju S."/>
            <person name="Secka A."/>
            <person name="Antonio M."/>
            <person name="Oren A."/>
            <person name="Chaudhuri R.R."/>
            <person name="La Ragione R."/>
            <person name="Hildebrand F."/>
            <person name="Pallen M.J."/>
        </authorList>
    </citation>
    <scope>NUCLEOTIDE SEQUENCE</scope>
    <source>
        <strain evidence="5">CHK195-11698</strain>
    </source>
</reference>
<accession>A0A9D1L0G4</accession>
<dbReference type="InterPro" id="IPR036388">
    <property type="entry name" value="WH-like_DNA-bd_sf"/>
</dbReference>
<evidence type="ECO:0000259" key="4">
    <source>
        <dbReference type="PROSITE" id="PS51063"/>
    </source>
</evidence>
<name>A0A9D1L0G4_9FIRM</name>
<dbReference type="SUPFAM" id="SSF46785">
    <property type="entry name" value="Winged helix' DNA-binding domain"/>
    <property type="match status" value="1"/>
</dbReference>
<dbReference type="EMBL" id="DVMJ01000102">
    <property type="protein sequence ID" value="HIU14608.1"/>
    <property type="molecule type" value="Genomic_DNA"/>
</dbReference>
<dbReference type="InterPro" id="IPR036390">
    <property type="entry name" value="WH_DNA-bd_sf"/>
</dbReference>
<dbReference type="GO" id="GO:0003677">
    <property type="term" value="F:DNA binding"/>
    <property type="evidence" value="ECO:0007669"/>
    <property type="project" value="UniProtKB-KW"/>
</dbReference>
<reference evidence="5" key="1">
    <citation type="submission" date="2020-10" db="EMBL/GenBank/DDBJ databases">
        <authorList>
            <person name="Gilroy R."/>
        </authorList>
    </citation>
    <scope>NUCLEOTIDE SEQUENCE</scope>
    <source>
        <strain evidence="5">CHK195-11698</strain>
    </source>
</reference>
<dbReference type="AlphaFoldDB" id="A0A9D1L0G4"/>
<sequence>MNRLYELYPILRKLDGKLTYHFYQLTSGEKFKVINECCAGFPFLLSGMFLTTQINDEGDVLYLYHIAPGQYCHSALKCMLRSDAELQVEVVAQTDVDFAFVTNDDLENILLKDPEFLLEIYHDCLDKLEQMMYNQLIKDMPIEQRLMQYFKQSKSKYIYMTHQMLAETLQTSREVISRHLKKMEREGLVSLERGRITLLKDEEVR</sequence>
<feature type="domain" description="HTH crp-type" evidence="4">
    <location>
        <begin position="140"/>
        <end position="202"/>
    </location>
</feature>